<dbReference type="PROSITE" id="PS50011">
    <property type="entry name" value="PROTEIN_KINASE_DOM"/>
    <property type="match status" value="1"/>
</dbReference>
<keyword evidence="3" id="KW-0067">ATP-binding</keyword>
<dbReference type="EC" id="2.7.11.1" evidence="1"/>
<evidence type="ECO:0000256" key="4">
    <source>
        <dbReference type="SAM" id="MobiDB-lite"/>
    </source>
</evidence>
<evidence type="ECO:0000256" key="3">
    <source>
        <dbReference type="ARBA" id="ARBA00022840"/>
    </source>
</evidence>
<proteinExistence type="predicted"/>
<dbReference type="PANTHER" id="PTHR45832">
    <property type="entry name" value="SERINE/THREONINE-PROTEIN KINASE SAMKA-RELATED-RELATED"/>
    <property type="match status" value="1"/>
</dbReference>
<dbReference type="SUPFAM" id="SSF56112">
    <property type="entry name" value="Protein kinase-like (PK-like)"/>
    <property type="match status" value="1"/>
</dbReference>
<dbReference type="InterPro" id="IPR051931">
    <property type="entry name" value="PAK3-like"/>
</dbReference>
<feature type="region of interest" description="Disordered" evidence="4">
    <location>
        <begin position="135"/>
        <end position="157"/>
    </location>
</feature>
<dbReference type="GO" id="GO:0005524">
    <property type="term" value="F:ATP binding"/>
    <property type="evidence" value="ECO:0007669"/>
    <property type="project" value="UniProtKB-KW"/>
</dbReference>
<dbReference type="Pfam" id="PF00069">
    <property type="entry name" value="Pkinase"/>
    <property type="match status" value="1"/>
</dbReference>
<reference evidence="7" key="1">
    <citation type="submission" date="2021-02" db="EMBL/GenBank/DDBJ databases">
        <authorList>
            <person name="Nowell W R."/>
        </authorList>
    </citation>
    <scope>NUCLEOTIDE SEQUENCE</scope>
</reference>
<accession>A0A820AIQ1</accession>
<dbReference type="Proteomes" id="UP000663823">
    <property type="component" value="Unassembled WGS sequence"/>
</dbReference>
<evidence type="ECO:0000256" key="1">
    <source>
        <dbReference type="ARBA" id="ARBA00012513"/>
    </source>
</evidence>
<dbReference type="OrthoDB" id="840771at2759"/>
<evidence type="ECO:0000259" key="5">
    <source>
        <dbReference type="PROSITE" id="PS50011"/>
    </source>
</evidence>
<name>A0A820AIQ1_9BILA</name>
<evidence type="ECO:0000313" key="6">
    <source>
        <dbReference type="EMBL" id="CAF1495783.1"/>
    </source>
</evidence>
<dbReference type="InterPro" id="IPR011009">
    <property type="entry name" value="Kinase-like_dom_sf"/>
</dbReference>
<sequence length="157" mass="18058">MTLKDCFLIDTKLYLIKSYASFDSCADLLNSNPYGKREQLIAHIIWQTLQALRYLEDKHIMHCAVAPKNIYLCGDGRALLDNFSHCISMISPYDGKLRKQIYDYTDKLKDQILYLVLEVIIQVCLNKYNQSRKNSGQSTQLVKQPRQSTTSAKSVTN</sequence>
<evidence type="ECO:0000313" key="8">
    <source>
        <dbReference type="Proteomes" id="UP000663823"/>
    </source>
</evidence>
<dbReference type="Gene3D" id="1.10.510.10">
    <property type="entry name" value="Transferase(Phosphotransferase) domain 1"/>
    <property type="match status" value="1"/>
</dbReference>
<protein>
    <recommendedName>
        <fullName evidence="1">non-specific serine/threonine protein kinase</fullName>
        <ecNumber evidence="1">2.7.11.1</ecNumber>
    </recommendedName>
</protein>
<gene>
    <name evidence="7" type="ORF">OTI717_LOCUS38168</name>
    <name evidence="6" type="ORF">RFH988_LOCUS38580</name>
</gene>
<dbReference type="AlphaFoldDB" id="A0A820AIQ1"/>
<feature type="domain" description="Protein kinase" evidence="5">
    <location>
        <begin position="1"/>
        <end position="157"/>
    </location>
</feature>
<dbReference type="EMBL" id="CAJOAX010019914">
    <property type="protein sequence ID" value="CAF4191464.1"/>
    <property type="molecule type" value="Genomic_DNA"/>
</dbReference>
<evidence type="ECO:0000256" key="2">
    <source>
        <dbReference type="ARBA" id="ARBA00022741"/>
    </source>
</evidence>
<keyword evidence="2" id="KW-0547">Nucleotide-binding</keyword>
<organism evidence="7 8">
    <name type="scientific">Rotaria sordida</name>
    <dbReference type="NCBI Taxonomy" id="392033"/>
    <lineage>
        <taxon>Eukaryota</taxon>
        <taxon>Metazoa</taxon>
        <taxon>Spiralia</taxon>
        <taxon>Gnathifera</taxon>
        <taxon>Rotifera</taxon>
        <taxon>Eurotatoria</taxon>
        <taxon>Bdelloidea</taxon>
        <taxon>Philodinida</taxon>
        <taxon>Philodinidae</taxon>
        <taxon>Rotaria</taxon>
    </lineage>
</organism>
<dbReference type="Proteomes" id="UP000663882">
    <property type="component" value="Unassembled WGS sequence"/>
</dbReference>
<dbReference type="PANTHER" id="PTHR45832:SF16">
    <property type="entry name" value="SERINE_THREONINE-PROTEIN KINASE STE20-LIKE-RELATED"/>
    <property type="match status" value="1"/>
</dbReference>
<dbReference type="EMBL" id="CAJNOO010009996">
    <property type="protein sequence ID" value="CAF1495783.1"/>
    <property type="molecule type" value="Genomic_DNA"/>
</dbReference>
<dbReference type="GO" id="GO:0004674">
    <property type="term" value="F:protein serine/threonine kinase activity"/>
    <property type="evidence" value="ECO:0007669"/>
    <property type="project" value="UniProtKB-EC"/>
</dbReference>
<evidence type="ECO:0000313" key="7">
    <source>
        <dbReference type="EMBL" id="CAF4191464.1"/>
    </source>
</evidence>
<dbReference type="InterPro" id="IPR000719">
    <property type="entry name" value="Prot_kinase_dom"/>
</dbReference>
<comment type="caution">
    <text evidence="7">The sequence shown here is derived from an EMBL/GenBank/DDBJ whole genome shotgun (WGS) entry which is preliminary data.</text>
</comment>